<name>C6LBS0_9FIRM</name>
<dbReference type="FunFam" id="3.40.1190.20:FF:000001">
    <property type="entry name" value="Phosphofructokinase"/>
    <property type="match status" value="1"/>
</dbReference>
<dbReference type="Proteomes" id="UP000005561">
    <property type="component" value="Unassembled WGS sequence"/>
</dbReference>
<evidence type="ECO:0000313" key="11">
    <source>
        <dbReference type="Proteomes" id="UP000005561"/>
    </source>
</evidence>
<dbReference type="GO" id="GO:0044281">
    <property type="term" value="P:small molecule metabolic process"/>
    <property type="evidence" value="ECO:0007669"/>
    <property type="project" value="UniProtKB-ARBA"/>
</dbReference>
<evidence type="ECO:0000313" key="10">
    <source>
        <dbReference type="EMBL" id="EET61873.1"/>
    </source>
</evidence>
<evidence type="ECO:0000256" key="1">
    <source>
        <dbReference type="ARBA" id="ARBA00005380"/>
    </source>
</evidence>
<dbReference type="GO" id="GO:0005829">
    <property type="term" value="C:cytosol"/>
    <property type="evidence" value="ECO:0007669"/>
    <property type="project" value="TreeGrafter"/>
</dbReference>
<evidence type="ECO:0000256" key="7">
    <source>
        <dbReference type="PIRNR" id="PIRNR000535"/>
    </source>
</evidence>
<dbReference type="NCBIfam" id="TIGR03828">
    <property type="entry name" value="pfkB"/>
    <property type="match status" value="1"/>
</dbReference>
<evidence type="ECO:0000256" key="8">
    <source>
        <dbReference type="RuleBase" id="RU369061"/>
    </source>
</evidence>
<dbReference type="GO" id="GO:0016052">
    <property type="term" value="P:carbohydrate catabolic process"/>
    <property type="evidence" value="ECO:0007669"/>
    <property type="project" value="UniProtKB-ARBA"/>
</dbReference>
<dbReference type="GO" id="GO:2001059">
    <property type="term" value="P:D-tagatose 6-phosphate catabolic process"/>
    <property type="evidence" value="ECO:0007669"/>
    <property type="project" value="UniProtKB-UniPathway"/>
</dbReference>
<dbReference type="Gene3D" id="3.40.1190.20">
    <property type="match status" value="1"/>
</dbReference>
<dbReference type="PANTHER" id="PTHR46566:SF2">
    <property type="entry name" value="ATP-DEPENDENT 6-PHOSPHOFRUCTOKINASE ISOZYME 2"/>
    <property type="match status" value="1"/>
</dbReference>
<dbReference type="PANTHER" id="PTHR46566">
    <property type="entry name" value="1-PHOSPHOFRUCTOKINASE-RELATED"/>
    <property type="match status" value="1"/>
</dbReference>
<dbReference type="AlphaFoldDB" id="C6LBS0"/>
<dbReference type="InterPro" id="IPR011611">
    <property type="entry name" value="PfkB_dom"/>
</dbReference>
<evidence type="ECO:0000256" key="4">
    <source>
        <dbReference type="ARBA" id="ARBA00022777"/>
    </source>
</evidence>
<dbReference type="GO" id="GO:0008662">
    <property type="term" value="F:1-phosphofructokinase activity"/>
    <property type="evidence" value="ECO:0007669"/>
    <property type="project" value="UniProtKB-UniRule"/>
</dbReference>
<comment type="catalytic activity">
    <reaction evidence="6 8">
        <text>beta-D-fructose 1-phosphate + ATP = beta-D-fructose 1,6-bisphosphate + ADP + H(+)</text>
        <dbReference type="Rhea" id="RHEA:14213"/>
        <dbReference type="ChEBI" id="CHEBI:15378"/>
        <dbReference type="ChEBI" id="CHEBI:30616"/>
        <dbReference type="ChEBI" id="CHEBI:32966"/>
        <dbReference type="ChEBI" id="CHEBI:138881"/>
        <dbReference type="ChEBI" id="CHEBI:456216"/>
        <dbReference type="EC" id="2.7.1.56"/>
    </reaction>
</comment>
<evidence type="ECO:0000256" key="3">
    <source>
        <dbReference type="ARBA" id="ARBA00022741"/>
    </source>
</evidence>
<evidence type="ECO:0000256" key="2">
    <source>
        <dbReference type="ARBA" id="ARBA00022679"/>
    </source>
</evidence>
<dbReference type="CDD" id="cd01164">
    <property type="entry name" value="FruK_PfkB_like"/>
    <property type="match status" value="1"/>
</dbReference>
<dbReference type="InterPro" id="IPR029056">
    <property type="entry name" value="Ribokinase-like"/>
</dbReference>
<dbReference type="GO" id="GO:0005988">
    <property type="term" value="P:lactose metabolic process"/>
    <property type="evidence" value="ECO:0007669"/>
    <property type="project" value="UniProtKB-KW"/>
</dbReference>
<comment type="function">
    <text evidence="8">Catalyzes the ATP-dependent phosphorylation of fructose-l-phosphate to fructose-l,6-bisphosphate.</text>
</comment>
<dbReference type="STRING" id="168384.SAMN05660368_00574"/>
<keyword evidence="7" id="KW-0423">Lactose metabolism</keyword>
<keyword evidence="5 7" id="KW-0067">ATP-binding</keyword>
<dbReference type="RefSeq" id="WP_006860862.1">
    <property type="nucleotide sequence ID" value="NZ_ACCL02000004.1"/>
</dbReference>
<comment type="similarity">
    <text evidence="7">Belongs to the carbohydrate kinase PfkB family. LacC subfamily.</text>
</comment>
<comment type="pathway">
    <text evidence="7">Carbohydrate metabolism; D-tagatose 6-phosphate degradation; D-glyceraldehyde 3-phosphate and glycerone phosphate from D-tagatose 6-phosphate: step 1/2.</text>
</comment>
<dbReference type="EMBL" id="ACCL02000004">
    <property type="protein sequence ID" value="EET61873.1"/>
    <property type="molecule type" value="Genomic_DNA"/>
</dbReference>
<dbReference type="NCBIfam" id="TIGR03168">
    <property type="entry name" value="1-PFK"/>
    <property type="match status" value="1"/>
</dbReference>
<comment type="catalytic activity">
    <reaction evidence="7">
        <text>D-tagatofuranose 6-phosphate + ATP = D-tagatofuranose 1,6-bisphosphate + ADP + H(+)</text>
        <dbReference type="Rhea" id="RHEA:12420"/>
        <dbReference type="ChEBI" id="CHEBI:15378"/>
        <dbReference type="ChEBI" id="CHEBI:30616"/>
        <dbReference type="ChEBI" id="CHEBI:58694"/>
        <dbReference type="ChEBI" id="CHEBI:58695"/>
        <dbReference type="ChEBI" id="CHEBI:456216"/>
        <dbReference type="EC" id="2.7.1.144"/>
    </reaction>
</comment>
<dbReference type="SUPFAM" id="SSF53613">
    <property type="entry name" value="Ribokinase-like"/>
    <property type="match status" value="1"/>
</dbReference>
<evidence type="ECO:0000256" key="5">
    <source>
        <dbReference type="ARBA" id="ARBA00022840"/>
    </source>
</evidence>
<keyword evidence="3 7" id="KW-0547">Nucleotide-binding</keyword>
<sequence>MIITVTMNPAVDKTVSVGTLARGGLNRVRHVEYDAGGKGINVSRTIRELGSSSIATGFLGGNNGRAIAAALLEKEMETDFVWVDGETRTNTKICEENGALTELNEPGPFVSGEKQRELLQKLERYAKEDTLFVLSGSVPAGVKPDIYGNIIRMVHQKGASVLLDADGELFKNALAAGPDMMKPNRMELAQYAGRDDRISDEELLKIAGAVQKQNAGKIALSMGADGAMFFLGDYRVKCPALPVKVQSTVGAGDAMAAALACAWSAKCDVEETVRLCMAASAGAVTTTGTKPPSRELVENLLKQVVIEKL</sequence>
<dbReference type="InterPro" id="IPR002173">
    <property type="entry name" value="Carboh/pur_kinase_PfkB_CS"/>
</dbReference>
<comment type="caution">
    <text evidence="10">The sequence shown here is derived from an EMBL/GenBank/DDBJ whole genome shotgun (WGS) entry which is preliminary data.</text>
</comment>
<evidence type="ECO:0000259" key="9">
    <source>
        <dbReference type="Pfam" id="PF00294"/>
    </source>
</evidence>
<dbReference type="OrthoDB" id="9801219at2"/>
<gene>
    <name evidence="10" type="primary">pfkB</name>
    <name evidence="10" type="ORF">BRYFOR_06065</name>
</gene>
<protein>
    <recommendedName>
        <fullName evidence="7">Tagatose-6-phosphate kinase</fullName>
        <ecNumber evidence="7">2.7.1.144</ecNumber>
    </recommendedName>
</protein>
<organism evidence="10 11">
    <name type="scientific">Marvinbryantia formatexigens DSM 14469</name>
    <dbReference type="NCBI Taxonomy" id="478749"/>
    <lineage>
        <taxon>Bacteria</taxon>
        <taxon>Bacillati</taxon>
        <taxon>Bacillota</taxon>
        <taxon>Clostridia</taxon>
        <taxon>Lachnospirales</taxon>
        <taxon>Lachnospiraceae</taxon>
        <taxon>Marvinbryantia</taxon>
    </lineage>
</organism>
<keyword evidence="11" id="KW-1185">Reference proteome</keyword>
<comment type="similarity">
    <text evidence="1">Belongs to the carbohydrate kinase pfkB family.</text>
</comment>
<dbReference type="InterPro" id="IPR017583">
    <property type="entry name" value="Tagatose/fructose_Pkinase"/>
</dbReference>
<dbReference type="eggNOG" id="COG1105">
    <property type="taxonomic scope" value="Bacteria"/>
</dbReference>
<accession>C6LBS0</accession>
<keyword evidence="4 8" id="KW-0418">Kinase</keyword>
<dbReference type="PROSITE" id="PS00583">
    <property type="entry name" value="PFKB_KINASES_1"/>
    <property type="match status" value="1"/>
</dbReference>
<dbReference type="Pfam" id="PF00294">
    <property type="entry name" value="PfkB"/>
    <property type="match status" value="1"/>
</dbReference>
<dbReference type="GO" id="GO:0009024">
    <property type="term" value="F:tagatose-6-phosphate kinase activity"/>
    <property type="evidence" value="ECO:0007669"/>
    <property type="project" value="UniProtKB-EC"/>
</dbReference>
<proteinExistence type="inferred from homology"/>
<reference evidence="10" key="1">
    <citation type="submission" date="2009-07" db="EMBL/GenBank/DDBJ databases">
        <authorList>
            <person name="Weinstock G."/>
            <person name="Sodergren E."/>
            <person name="Clifton S."/>
            <person name="Fulton L."/>
            <person name="Fulton B."/>
            <person name="Courtney L."/>
            <person name="Fronick C."/>
            <person name="Harrison M."/>
            <person name="Strong C."/>
            <person name="Farmer C."/>
            <person name="Delahaunty K."/>
            <person name="Markovic C."/>
            <person name="Hall O."/>
            <person name="Minx P."/>
            <person name="Tomlinson C."/>
            <person name="Mitreva M."/>
            <person name="Nelson J."/>
            <person name="Hou S."/>
            <person name="Wollam A."/>
            <person name="Pepin K.H."/>
            <person name="Johnson M."/>
            <person name="Bhonagiri V."/>
            <person name="Nash W.E."/>
            <person name="Warren W."/>
            <person name="Chinwalla A."/>
            <person name="Mardis E.R."/>
            <person name="Wilson R.K."/>
        </authorList>
    </citation>
    <scope>NUCLEOTIDE SEQUENCE [LARGE SCALE GENOMIC DNA]</scope>
    <source>
        <strain evidence="10">DSM 14469</strain>
    </source>
</reference>
<dbReference type="EC" id="2.7.1.144" evidence="7"/>
<feature type="domain" description="Carbohydrate kinase PfkB" evidence="9">
    <location>
        <begin position="17"/>
        <end position="292"/>
    </location>
</feature>
<dbReference type="GO" id="GO:0005524">
    <property type="term" value="F:ATP binding"/>
    <property type="evidence" value="ECO:0007669"/>
    <property type="project" value="UniProtKB-UniRule"/>
</dbReference>
<dbReference type="InterPro" id="IPR022463">
    <property type="entry name" value="1-PFruKinase"/>
</dbReference>
<dbReference type="UniPathway" id="UPA00704">
    <property type="reaction ID" value="UER00715"/>
</dbReference>
<keyword evidence="2 7" id="KW-0808">Transferase</keyword>
<dbReference type="PROSITE" id="PS00584">
    <property type="entry name" value="PFKB_KINASES_2"/>
    <property type="match status" value="1"/>
</dbReference>
<dbReference type="PIRSF" id="PIRSF000535">
    <property type="entry name" value="1PFK/6PFK/LacC"/>
    <property type="match status" value="1"/>
</dbReference>
<evidence type="ECO:0000256" key="6">
    <source>
        <dbReference type="ARBA" id="ARBA00047745"/>
    </source>
</evidence>